<evidence type="ECO:0000313" key="2">
    <source>
        <dbReference type="EMBL" id="MCR8632713.1"/>
    </source>
</evidence>
<dbReference type="Proteomes" id="UP001300012">
    <property type="component" value="Unassembled WGS sequence"/>
</dbReference>
<feature type="domain" description="Acyclic terpene utilisation N-terminal" evidence="1">
    <location>
        <begin position="64"/>
        <end position="429"/>
    </location>
</feature>
<dbReference type="Pfam" id="PF07287">
    <property type="entry name" value="AtuA"/>
    <property type="match status" value="1"/>
</dbReference>
<gene>
    <name evidence="2" type="ORF">NV381_16030</name>
</gene>
<dbReference type="EMBL" id="JANQBD010000011">
    <property type="protein sequence ID" value="MCR8632713.1"/>
    <property type="molecule type" value="Genomic_DNA"/>
</dbReference>
<evidence type="ECO:0000313" key="3">
    <source>
        <dbReference type="Proteomes" id="UP001300012"/>
    </source>
</evidence>
<keyword evidence="3" id="KW-1185">Reference proteome</keyword>
<dbReference type="RefSeq" id="WP_258214302.1">
    <property type="nucleotide sequence ID" value="NZ_JANQBD010000011.1"/>
</dbReference>
<protein>
    <submittedName>
        <fullName evidence="2">DUF1446 domain-containing protein</fullName>
    </submittedName>
</protein>
<accession>A0ABT1YKC9</accession>
<dbReference type="InterPro" id="IPR010839">
    <property type="entry name" value="AtuA_N"/>
</dbReference>
<sequence length="463" mass="51223">MSTNKQLRIISPNGHLGFAPTKEESFKLGAATKPDYYCCDSGSDDIGPAPLGADKSVGMYDWQVHDLELMLVAAREQGVPMLIGSSGDTGSNSRVDMYVQIIKDLAKKHNLPSFKLAYFYSEVDKEYVRRQMLDGIQIEGLDGRSNLTMEQLDKTDRIVAVAGVHPFIKALDMGADVIIGGRSSDAAIFAAPAIREGYPEHLSYYLGKVLECASFCAEPYAAKESVIGTITHEDVKVTAMHPDQRCTVASVAGHAMYERTNPFYEYFAGGMLDMTNCSYEQYDEKTCRITGPEFVPIEGKIKVKLEGAGKVGEKYIGIAGIRDPYTIQNIDKVIQWSKNQVAEMAADKPYFLDFKIFGKNGVMGDMEPVKEIKSHELCVIIEGVAETKELAEQVTLMATRQIFYARLPEVKGTAGTASFVVDEMLRCTPAYEWTLNHVIPVDDPMQLFNVRLIEVGSLQEAHN</sequence>
<organism evidence="2 3">
    <name type="scientific">Paenibacillus radicis</name>
    <name type="common">ex Xue et al. 2023</name>
    <dbReference type="NCBI Taxonomy" id="2972489"/>
    <lineage>
        <taxon>Bacteria</taxon>
        <taxon>Bacillati</taxon>
        <taxon>Bacillota</taxon>
        <taxon>Bacilli</taxon>
        <taxon>Bacillales</taxon>
        <taxon>Paenibacillaceae</taxon>
        <taxon>Paenibacillus</taxon>
    </lineage>
</organism>
<comment type="caution">
    <text evidence="2">The sequence shown here is derived from an EMBL/GenBank/DDBJ whole genome shotgun (WGS) entry which is preliminary data.</text>
</comment>
<reference evidence="2 3" key="1">
    <citation type="submission" date="2022-08" db="EMBL/GenBank/DDBJ databases">
        <title>Paenibacillus endoradicis sp. nov., Paenibacillus radicibacter sp. nov and Paenibacillus pararadicis sp. nov., three cold-adapted plant growth-promoting bacteria isolated from root of Larix gmelinii in Great Khingan.</title>
        <authorList>
            <person name="Xue H."/>
        </authorList>
    </citation>
    <scope>NUCLEOTIDE SEQUENCE [LARGE SCALE GENOMIC DNA]</scope>
    <source>
        <strain evidence="2 3">N5-1-1-5</strain>
    </source>
</reference>
<evidence type="ECO:0000259" key="1">
    <source>
        <dbReference type="Pfam" id="PF07287"/>
    </source>
</evidence>
<name>A0ABT1YKC9_9BACL</name>
<proteinExistence type="predicted"/>